<sequence length="172" mass="20377">MKVDHYLAPYTKNNSKWITDLNVRYGTIKLLEENIGSTLFDICLSSIFLNTMSTQGRETEGKINKWDYIRLESFCKAKEIMNKMKRQPTNWKKILANHISKKWLNCKIYKEFIQLNKKKTNNPVKKGAEDVNRHFSKEEIQMANRHMKKCSASLIIREMQTKTTMRYHLTPV</sequence>
<dbReference type="GeneTree" id="ENSGT01150000286916"/>
<accession>A0A9L0QZY2</accession>
<evidence type="ECO:0000313" key="1">
    <source>
        <dbReference type="Ensembl" id="ENSECAP00000057298.1"/>
    </source>
</evidence>
<keyword evidence="2" id="KW-1185">Reference proteome</keyword>
<reference evidence="1" key="2">
    <citation type="submission" date="2025-05" db="UniProtKB">
        <authorList>
            <consortium name="Ensembl"/>
        </authorList>
    </citation>
    <scope>IDENTIFICATION</scope>
    <source>
        <strain evidence="1">Thoroughbred</strain>
    </source>
</reference>
<dbReference type="PANTHER" id="PTHR19446">
    <property type="entry name" value="REVERSE TRANSCRIPTASES"/>
    <property type="match status" value="1"/>
</dbReference>
<evidence type="ECO:0000313" key="2">
    <source>
        <dbReference type="Proteomes" id="UP000002281"/>
    </source>
</evidence>
<dbReference type="Ensembl" id="ENSECAT00000095291.1">
    <property type="protein sequence ID" value="ENSECAP00000074944.1"/>
    <property type="gene ID" value="ENSECAG00000056139.1"/>
</dbReference>
<dbReference type="Proteomes" id="UP000002281">
    <property type="component" value="Chromosome 28"/>
</dbReference>
<proteinExistence type="predicted"/>
<protein>
    <submittedName>
        <fullName evidence="1">Uncharacterized protein</fullName>
    </submittedName>
</protein>
<dbReference type="Ensembl" id="ENSECAT00000139971.1">
    <property type="protein sequence ID" value="ENSECAP00000057298.1"/>
    <property type="gene ID" value="ENSECAG00000056139.1"/>
</dbReference>
<reference evidence="1 2" key="1">
    <citation type="journal article" date="2009" name="Science">
        <title>Genome sequence, comparative analysis, and population genetics of the domestic horse.</title>
        <authorList>
            <consortium name="Broad Institute Genome Sequencing Platform"/>
            <consortium name="Broad Institute Whole Genome Assembly Team"/>
            <person name="Wade C.M."/>
            <person name="Giulotto E."/>
            <person name="Sigurdsson S."/>
            <person name="Zoli M."/>
            <person name="Gnerre S."/>
            <person name="Imsland F."/>
            <person name="Lear T.L."/>
            <person name="Adelson D.L."/>
            <person name="Bailey E."/>
            <person name="Bellone R.R."/>
            <person name="Bloecker H."/>
            <person name="Distl O."/>
            <person name="Edgar R.C."/>
            <person name="Garber M."/>
            <person name="Leeb T."/>
            <person name="Mauceli E."/>
            <person name="MacLeod J.N."/>
            <person name="Penedo M.C.T."/>
            <person name="Raison J.M."/>
            <person name="Sharpe T."/>
            <person name="Vogel J."/>
            <person name="Andersson L."/>
            <person name="Antczak D.F."/>
            <person name="Biagi T."/>
            <person name="Binns M.M."/>
            <person name="Chowdhary B.P."/>
            <person name="Coleman S.J."/>
            <person name="Della Valle G."/>
            <person name="Fryc S."/>
            <person name="Guerin G."/>
            <person name="Hasegawa T."/>
            <person name="Hill E.W."/>
            <person name="Jurka J."/>
            <person name="Kiialainen A."/>
            <person name="Lindgren G."/>
            <person name="Liu J."/>
            <person name="Magnani E."/>
            <person name="Mickelson J.R."/>
            <person name="Murray J."/>
            <person name="Nergadze S.G."/>
            <person name="Onofrio R."/>
            <person name="Pedroni S."/>
            <person name="Piras M.F."/>
            <person name="Raudsepp T."/>
            <person name="Rocchi M."/>
            <person name="Roeed K.H."/>
            <person name="Ryder O.A."/>
            <person name="Searle S."/>
            <person name="Skow L."/>
            <person name="Swinburne J.E."/>
            <person name="Syvaenen A.C."/>
            <person name="Tozaki T."/>
            <person name="Valberg S.J."/>
            <person name="Vaudin M."/>
            <person name="White J.R."/>
            <person name="Zody M.C."/>
            <person name="Lander E.S."/>
            <person name="Lindblad-Toh K."/>
        </authorList>
    </citation>
    <scope>NUCLEOTIDE SEQUENCE [LARGE SCALE GENOMIC DNA]</scope>
    <source>
        <strain evidence="1 2">Thoroughbred</strain>
    </source>
</reference>
<name>A0A9L0QZY2_HORSE</name>
<dbReference type="AlphaFoldDB" id="A0A9L0QZY2"/>
<organism evidence="1 2">
    <name type="scientific">Equus caballus</name>
    <name type="common">Horse</name>
    <dbReference type="NCBI Taxonomy" id="9796"/>
    <lineage>
        <taxon>Eukaryota</taxon>
        <taxon>Metazoa</taxon>
        <taxon>Chordata</taxon>
        <taxon>Craniata</taxon>
        <taxon>Vertebrata</taxon>
        <taxon>Euteleostomi</taxon>
        <taxon>Mammalia</taxon>
        <taxon>Eutheria</taxon>
        <taxon>Laurasiatheria</taxon>
        <taxon>Perissodactyla</taxon>
        <taxon>Equidae</taxon>
        <taxon>Equus</taxon>
    </lineage>
</organism>